<organism evidence="2">
    <name type="scientific">marine sediment metagenome</name>
    <dbReference type="NCBI Taxonomy" id="412755"/>
    <lineage>
        <taxon>unclassified sequences</taxon>
        <taxon>metagenomes</taxon>
        <taxon>ecological metagenomes</taxon>
    </lineage>
</organism>
<accession>A0A0F8YCM4</accession>
<name>A0A0F8YCM4_9ZZZZ</name>
<evidence type="ECO:0000256" key="1">
    <source>
        <dbReference type="SAM" id="Coils"/>
    </source>
</evidence>
<proteinExistence type="predicted"/>
<reference evidence="2" key="1">
    <citation type="journal article" date="2015" name="Nature">
        <title>Complex archaea that bridge the gap between prokaryotes and eukaryotes.</title>
        <authorList>
            <person name="Spang A."/>
            <person name="Saw J.H."/>
            <person name="Jorgensen S.L."/>
            <person name="Zaremba-Niedzwiedzka K."/>
            <person name="Martijn J."/>
            <person name="Lind A.E."/>
            <person name="van Eijk R."/>
            <person name="Schleper C."/>
            <person name="Guy L."/>
            <person name="Ettema T.J."/>
        </authorList>
    </citation>
    <scope>NUCLEOTIDE SEQUENCE</scope>
</reference>
<dbReference type="AlphaFoldDB" id="A0A0F8YCM4"/>
<dbReference type="EMBL" id="LAZR01054165">
    <property type="protein sequence ID" value="KKK79133.1"/>
    <property type="molecule type" value="Genomic_DNA"/>
</dbReference>
<gene>
    <name evidence="2" type="ORF">LCGC14_2836550</name>
</gene>
<protein>
    <submittedName>
        <fullName evidence="2">Uncharacterized protein</fullName>
    </submittedName>
</protein>
<feature type="non-terminal residue" evidence="2">
    <location>
        <position position="1"/>
    </location>
</feature>
<keyword evidence="1" id="KW-0175">Coiled coil</keyword>
<sequence length="148" mass="17470">QELFGEYACLNLQGSSEFTKELRALLDRPDDESCKDESYRKDLEDLVRLACERFDKAEAERDKMHKALTTASHEFLAYKIECDKRIKELEAGQLDFAKEMTRIHKDKIQRIKELEAENERLEKWQIKPSEAICLTDLSCRHKKVFKND</sequence>
<feature type="coiled-coil region" evidence="1">
    <location>
        <begin position="97"/>
        <end position="124"/>
    </location>
</feature>
<comment type="caution">
    <text evidence="2">The sequence shown here is derived from an EMBL/GenBank/DDBJ whole genome shotgun (WGS) entry which is preliminary data.</text>
</comment>
<evidence type="ECO:0000313" key="2">
    <source>
        <dbReference type="EMBL" id="KKK79133.1"/>
    </source>
</evidence>